<dbReference type="Proteomes" id="UP000018888">
    <property type="component" value="Unassembled WGS sequence"/>
</dbReference>
<evidence type="ECO:0008006" key="3">
    <source>
        <dbReference type="Google" id="ProtNLM"/>
    </source>
</evidence>
<accession>A0A2H5TX16</accession>
<reference evidence="1 2" key="1">
    <citation type="journal article" date="2013" name="Proc. Natl. Acad. Sci. U.S.A.">
        <title>Genome of an arbuscular mycorrhizal fungus provides insight into the oldest plant symbiosis.</title>
        <authorList>
            <person name="Tisserant E."/>
            <person name="Malbreil M."/>
            <person name="Kuo A."/>
            <person name="Kohler A."/>
            <person name="Symeonidi A."/>
            <person name="Balestrini R."/>
            <person name="Charron P."/>
            <person name="Duensing N."/>
            <person name="Frei Dit Frey N."/>
            <person name="Gianinazzi-Pearson V."/>
            <person name="Gilbert L.B."/>
            <person name="Handa Y."/>
            <person name="Herr J.R."/>
            <person name="Hijri M."/>
            <person name="Koul R."/>
            <person name="Kawaguchi M."/>
            <person name="Krajinski F."/>
            <person name="Lammers P.J."/>
            <person name="Masclaux F.G."/>
            <person name="Murat C."/>
            <person name="Morin E."/>
            <person name="Ndikumana S."/>
            <person name="Pagni M."/>
            <person name="Petitpierre D."/>
            <person name="Requena N."/>
            <person name="Rosikiewicz P."/>
            <person name="Riley R."/>
            <person name="Saito K."/>
            <person name="San Clemente H."/>
            <person name="Shapiro H."/>
            <person name="van Tuinen D."/>
            <person name="Becard G."/>
            <person name="Bonfante P."/>
            <person name="Paszkowski U."/>
            <person name="Shachar-Hill Y.Y."/>
            <person name="Tuskan G.A."/>
            <person name="Young P.W."/>
            <person name="Sanders I.R."/>
            <person name="Henrissat B."/>
            <person name="Rensing S.A."/>
            <person name="Grigoriev I.V."/>
            <person name="Corradi N."/>
            <person name="Roux C."/>
            <person name="Martin F."/>
        </authorList>
    </citation>
    <scope>NUCLEOTIDE SEQUENCE [LARGE SCALE GENOMIC DNA]</scope>
    <source>
        <strain evidence="1 2">DAOM 197198</strain>
    </source>
</reference>
<dbReference type="EMBL" id="AUPC02000002">
    <property type="protein sequence ID" value="POG82966.1"/>
    <property type="molecule type" value="Genomic_DNA"/>
</dbReference>
<reference evidence="1 2" key="2">
    <citation type="journal article" date="2018" name="New Phytol.">
        <title>High intraspecific genome diversity in the model arbuscular mycorrhizal symbiont Rhizophagus irregularis.</title>
        <authorList>
            <person name="Chen E.C.H."/>
            <person name="Morin E."/>
            <person name="Beaudet D."/>
            <person name="Noel J."/>
            <person name="Yildirir G."/>
            <person name="Ndikumana S."/>
            <person name="Charron P."/>
            <person name="St-Onge C."/>
            <person name="Giorgi J."/>
            <person name="Kruger M."/>
            <person name="Marton T."/>
            <person name="Ropars J."/>
            <person name="Grigoriev I.V."/>
            <person name="Hainaut M."/>
            <person name="Henrissat B."/>
            <person name="Roux C."/>
            <person name="Martin F."/>
            <person name="Corradi N."/>
        </authorList>
    </citation>
    <scope>NUCLEOTIDE SEQUENCE [LARGE SCALE GENOMIC DNA]</scope>
    <source>
        <strain evidence="1 2">DAOM 197198</strain>
    </source>
</reference>
<keyword evidence="2" id="KW-1185">Reference proteome</keyword>
<protein>
    <recommendedName>
        <fullName evidence="3">F-box domain-containing protein</fullName>
    </recommendedName>
</protein>
<evidence type="ECO:0000313" key="2">
    <source>
        <dbReference type="Proteomes" id="UP000018888"/>
    </source>
</evidence>
<proteinExistence type="predicted"/>
<evidence type="ECO:0000313" key="1">
    <source>
        <dbReference type="EMBL" id="POG82966.1"/>
    </source>
</evidence>
<comment type="caution">
    <text evidence="1">The sequence shown here is derived from an EMBL/GenBank/DDBJ whole genome shotgun (WGS) entry which is preliminary data.</text>
</comment>
<dbReference type="AlphaFoldDB" id="A0A2H5TX16"/>
<organism evidence="1 2">
    <name type="scientific">Rhizophagus irregularis (strain DAOM 181602 / DAOM 197198 / MUCL 43194)</name>
    <name type="common">Arbuscular mycorrhizal fungus</name>
    <name type="synonym">Glomus intraradices</name>
    <dbReference type="NCBI Taxonomy" id="747089"/>
    <lineage>
        <taxon>Eukaryota</taxon>
        <taxon>Fungi</taxon>
        <taxon>Fungi incertae sedis</taxon>
        <taxon>Mucoromycota</taxon>
        <taxon>Glomeromycotina</taxon>
        <taxon>Glomeromycetes</taxon>
        <taxon>Glomerales</taxon>
        <taxon>Glomeraceae</taxon>
        <taxon>Rhizophagus</taxon>
    </lineage>
</organism>
<name>A0A2H5TX16_RHIID</name>
<dbReference type="STRING" id="747089.A0A2H5TX16"/>
<gene>
    <name evidence="1" type="ORF">GLOIN_2v1761424</name>
</gene>
<sequence>MSCSKIFSGDLPELIYEIIKNFQNDYSTLHSCVLVNRLWCRLAIPLLWENPFSITTGNYNFIEVYLYNLNDYLKTKINNYQIINNLLPSNTLFNYPSFIKYLNMCNITLSIERWLEANNKTSNAAVSEFKRLINMSLVKLFIENEVNLHTFKIEINNIHYYDTIYDILEIILQNFNFIHNIRNLNLSIVNNHCKSMLIKNRISQIINLHQNLKRILFGNNTNLSLYQSLLLSKEFNCSNTLNTIIFYYVNFKDINNLVKVFENLNVLESVHIIYCNSLGSFIQQITNLTKPLKLKSLFMLMALQIDLLQSLLQKYGNYLENFKCGSYGFVQQRHLELIMKYCKNIKFLDLCGIERHITSLIFDLIENINQNLNYLSINVGDCQNELILRNLGLILPSKLEYLSLALRMINTNDFEVFLKDSQDTFFKKLLINNLIGGYSDDIDILPYIKEYIMKKKRVQYLAIKNTLYNRVDVDLSNFKDEVNEFKLHNIKVLKYDNLSTDIYRFVNEID</sequence>